<name>A0ABV8AIZ0_9FLAO</name>
<dbReference type="Proteomes" id="UP001595812">
    <property type="component" value="Unassembled WGS sequence"/>
</dbReference>
<evidence type="ECO:0000256" key="1">
    <source>
        <dbReference type="SAM" id="SignalP"/>
    </source>
</evidence>
<gene>
    <name evidence="2" type="ORF">ACFOSX_12365</name>
</gene>
<dbReference type="EMBL" id="JBHSAT010000022">
    <property type="protein sequence ID" value="MFC3878023.1"/>
    <property type="molecule type" value="Genomic_DNA"/>
</dbReference>
<feature type="signal peptide" evidence="1">
    <location>
        <begin position="1"/>
        <end position="20"/>
    </location>
</feature>
<dbReference type="RefSeq" id="WP_386101566.1">
    <property type="nucleotide sequence ID" value="NZ_JBHSAT010000022.1"/>
</dbReference>
<dbReference type="Gene3D" id="2.40.128.410">
    <property type="match status" value="1"/>
</dbReference>
<reference evidence="3" key="1">
    <citation type="journal article" date="2019" name="Int. J. Syst. Evol. Microbiol.">
        <title>The Global Catalogue of Microorganisms (GCM) 10K type strain sequencing project: providing services to taxonomists for standard genome sequencing and annotation.</title>
        <authorList>
            <consortium name="The Broad Institute Genomics Platform"/>
            <consortium name="The Broad Institute Genome Sequencing Center for Infectious Disease"/>
            <person name="Wu L."/>
            <person name="Ma J."/>
        </authorList>
    </citation>
    <scope>NUCLEOTIDE SEQUENCE [LARGE SCALE GENOMIC DNA]</scope>
    <source>
        <strain evidence="3">CECT 8979</strain>
    </source>
</reference>
<feature type="chain" id="PRO_5045848911" evidence="1">
    <location>
        <begin position="21"/>
        <end position="193"/>
    </location>
</feature>
<proteinExistence type="predicted"/>
<keyword evidence="3" id="KW-1185">Reference proteome</keyword>
<organism evidence="2 3">
    <name type="scientific">Winogradskyella maritima</name>
    <dbReference type="NCBI Taxonomy" id="1517766"/>
    <lineage>
        <taxon>Bacteria</taxon>
        <taxon>Pseudomonadati</taxon>
        <taxon>Bacteroidota</taxon>
        <taxon>Flavobacteriia</taxon>
        <taxon>Flavobacteriales</taxon>
        <taxon>Flavobacteriaceae</taxon>
        <taxon>Winogradskyella</taxon>
    </lineage>
</organism>
<comment type="caution">
    <text evidence="2">The sequence shown here is derived from an EMBL/GenBank/DDBJ whole genome shotgun (WGS) entry which is preliminary data.</text>
</comment>
<protein>
    <submittedName>
        <fullName evidence="2">DUF4251 domain-containing protein</fullName>
    </submittedName>
</protein>
<keyword evidence="1" id="KW-0732">Signal</keyword>
<accession>A0ABV8AIZ0</accession>
<sequence>MKRIMILVFALALSVNYATGQTRSERKALKKEKREKAFKELKDLIDSGNYQFVARRALPLGNDISRLNLMPNNVFQGNVVDLTSNPNYLKMQDDSLSVALPFFGRVFRTVGTYGTANGIEFKGEYEDYKVKLKERKGMIIINFDADNKHDFMQYTLSVGSLNYATLTVNTTNRQSITYQGTISPLEEGTDDSN</sequence>
<dbReference type="Pfam" id="PF14059">
    <property type="entry name" value="DUF4251"/>
    <property type="match status" value="1"/>
</dbReference>
<evidence type="ECO:0000313" key="2">
    <source>
        <dbReference type="EMBL" id="MFC3878023.1"/>
    </source>
</evidence>
<evidence type="ECO:0000313" key="3">
    <source>
        <dbReference type="Proteomes" id="UP001595812"/>
    </source>
</evidence>
<dbReference type="InterPro" id="IPR025347">
    <property type="entry name" value="DUF4251"/>
</dbReference>